<evidence type="ECO:0000313" key="2">
    <source>
        <dbReference type="EMBL" id="MDV2476599.1"/>
    </source>
</evidence>
<evidence type="ECO:0000256" key="1">
    <source>
        <dbReference type="SAM" id="Phobius"/>
    </source>
</evidence>
<accession>A0ABU3WSM2</accession>
<reference evidence="2 3" key="1">
    <citation type="submission" date="2019-10" db="EMBL/GenBank/DDBJ databases">
        <title>Draft Genome Assembly of Rhodococcus zopfii DSM44189.</title>
        <authorList>
            <person name="Sutton J.M."/>
            <person name="Akob D.M."/>
            <person name="Bushman T.J."/>
        </authorList>
    </citation>
    <scope>NUCLEOTIDE SEQUENCE [LARGE SCALE GENOMIC DNA]</scope>
    <source>
        <strain evidence="2 3">DSM 44189</strain>
    </source>
</reference>
<protein>
    <submittedName>
        <fullName evidence="2">Uncharacterized protein</fullName>
    </submittedName>
</protein>
<comment type="caution">
    <text evidence="2">The sequence shown here is derived from an EMBL/GenBank/DDBJ whole genome shotgun (WGS) entry which is preliminary data.</text>
</comment>
<feature type="transmembrane region" description="Helical" evidence="1">
    <location>
        <begin position="18"/>
        <end position="38"/>
    </location>
</feature>
<keyword evidence="1" id="KW-0472">Membrane</keyword>
<feature type="transmembrane region" description="Helical" evidence="1">
    <location>
        <begin position="75"/>
        <end position="94"/>
    </location>
</feature>
<dbReference type="Proteomes" id="UP001275440">
    <property type="component" value="Unassembled WGS sequence"/>
</dbReference>
<feature type="transmembrane region" description="Helical" evidence="1">
    <location>
        <begin position="44"/>
        <end position="63"/>
    </location>
</feature>
<keyword evidence="1" id="KW-0812">Transmembrane</keyword>
<keyword evidence="1" id="KW-1133">Transmembrane helix</keyword>
<organism evidence="2 3">
    <name type="scientific">Rhodococcus zopfii</name>
    <dbReference type="NCBI Taxonomy" id="43772"/>
    <lineage>
        <taxon>Bacteria</taxon>
        <taxon>Bacillati</taxon>
        <taxon>Actinomycetota</taxon>
        <taxon>Actinomycetes</taxon>
        <taxon>Mycobacteriales</taxon>
        <taxon>Nocardiaceae</taxon>
        <taxon>Rhodococcus</taxon>
    </lineage>
</organism>
<gene>
    <name evidence="2" type="ORF">F8M49_17050</name>
</gene>
<proteinExistence type="predicted"/>
<dbReference type="EMBL" id="WBMO01000001">
    <property type="protein sequence ID" value="MDV2476599.1"/>
    <property type="molecule type" value="Genomic_DNA"/>
</dbReference>
<feature type="transmembrane region" description="Helical" evidence="1">
    <location>
        <begin position="145"/>
        <end position="167"/>
    </location>
</feature>
<name>A0ABU3WSM2_9NOCA</name>
<sequence>MTGTVPDIRDLLGMRTPAAWALVTAYALTCVVLAAYAAPDAESIWPLALAAAVCVTAAVALVAVPGDPMPLGPSIAMASTGLVSCGLVLSVVPVPMSDLSPLWTVGLSKIIFSFMCVRGRVGLAWLGLVLMIATAMTWSGQSERFGFAVLAINAAPVLMGTVFAYTIRPVIRSIYALREQSTQRIAAEAAASAMIEERDAQLDRLDELARPLLERIASGSQLDDAELLECLLLEARLRDTLRAPMLHDPALVEEVTAARRRGVEVVLLDDHGMDGAEPAVRERVQGAVADELVAVADGSVTVRVLPPGRAAMVSVLVSGDTVRRAEFGPDGHRRKGPVGSSA</sequence>
<evidence type="ECO:0000313" key="3">
    <source>
        <dbReference type="Proteomes" id="UP001275440"/>
    </source>
</evidence>
<keyword evidence="3" id="KW-1185">Reference proteome</keyword>